<keyword evidence="4" id="KW-0804">Transcription</keyword>
<dbReference type="InterPro" id="IPR003166">
    <property type="entry name" value="TFIIE_bsu_DNA-bd"/>
</dbReference>
<evidence type="ECO:0000256" key="1">
    <source>
        <dbReference type="ARBA" id="ARBA00004123"/>
    </source>
</evidence>
<dbReference type="GO" id="GO:0005673">
    <property type="term" value="C:transcription factor TFIIE complex"/>
    <property type="evidence" value="ECO:0007669"/>
    <property type="project" value="InterPro"/>
</dbReference>
<dbReference type="Pfam" id="PF02186">
    <property type="entry name" value="TFIIE_beta"/>
    <property type="match status" value="1"/>
</dbReference>
<evidence type="ECO:0000256" key="3">
    <source>
        <dbReference type="ARBA" id="ARBA00023125"/>
    </source>
</evidence>
<reference evidence="9 10" key="1">
    <citation type="submission" date="2018-05" db="EMBL/GenBank/DDBJ databases">
        <title>Genome sequencing and assembly of the regulated plant pathogen Lachnellula willkommii and related sister species for the development of diagnostic species identification markers.</title>
        <authorList>
            <person name="Giroux E."/>
            <person name="Bilodeau G."/>
        </authorList>
    </citation>
    <scope>NUCLEOTIDE SEQUENCE [LARGE SCALE GENOMIC DNA]</scope>
    <source>
        <strain evidence="9 10">CBS 160.35</strain>
    </source>
</reference>
<dbReference type="GO" id="GO:0001097">
    <property type="term" value="F:TFIIH-class transcription factor complex binding"/>
    <property type="evidence" value="ECO:0007669"/>
    <property type="project" value="TreeGrafter"/>
</dbReference>
<keyword evidence="5" id="KW-0539">Nucleus</keyword>
<organism evidence="9 10">
    <name type="scientific">Lachnellula occidentalis</name>
    <dbReference type="NCBI Taxonomy" id="215460"/>
    <lineage>
        <taxon>Eukaryota</taxon>
        <taxon>Fungi</taxon>
        <taxon>Dikarya</taxon>
        <taxon>Ascomycota</taxon>
        <taxon>Pezizomycotina</taxon>
        <taxon>Leotiomycetes</taxon>
        <taxon>Helotiales</taxon>
        <taxon>Lachnaceae</taxon>
        <taxon>Lachnellula</taxon>
    </lineage>
</organism>
<dbReference type="AlphaFoldDB" id="A0A8H8UK91"/>
<evidence type="ECO:0000256" key="6">
    <source>
        <dbReference type="ARBA" id="ARBA00025581"/>
    </source>
</evidence>
<gene>
    <name evidence="9" type="primary">tfa2</name>
    <name evidence="9" type="ORF">LOCC1_G001934</name>
</gene>
<keyword evidence="2" id="KW-0805">Transcription regulation</keyword>
<keyword evidence="10" id="KW-1185">Reference proteome</keyword>
<sequence length="346" mass="39261">MIESPYCIRMPLRSDEVVDAIDVYQDVRSFIESSSSACVPSSATTVTMSSYLEKQQAAFKTNVTSASSKITAKRTSLAPPAEAPSPAPSTTSNTSKTEKEVKRKREVQQNVVYSQPAVTGYGTEAFTQVTYVIDFLKKKDEPKTFQEILMYLSQVHVEETKKKLIATILKRHDRVKWTADPQLKNQTWDSGTFRHQPLINVRTKKDLIAYLQIKPDAQGVAVKDLKDGWPDCEDAIDDLEAENRILVTRTKKDNHARMVWSNDPSLVHKVDPEFQMMWHKTELPTVDELVRKLMDAGQKPASEDPSKRVMAAPKPKEKKKKAPRKGGKFTNSHMAHLLIDYDKQRR</sequence>
<comment type="function">
    <text evidence="6">Recruits TFIIH to the initiation complex and stimulates the RNA polymerase II C-terminal domain kinase and DNA-dependent ATPase activities of TFIIH. Both TFIIH and TFIIE are required for promoter clearance by RNA polymerase.</text>
</comment>
<dbReference type="PROSITE" id="PS51351">
    <property type="entry name" value="TFIIE_BETA_C"/>
    <property type="match status" value="1"/>
</dbReference>
<evidence type="ECO:0000256" key="4">
    <source>
        <dbReference type="ARBA" id="ARBA00023163"/>
    </source>
</evidence>
<dbReference type="GO" id="GO:0006367">
    <property type="term" value="P:transcription initiation at RNA polymerase II promoter"/>
    <property type="evidence" value="ECO:0007669"/>
    <property type="project" value="InterPro"/>
</dbReference>
<dbReference type="EMBL" id="QGMI01000046">
    <property type="protein sequence ID" value="TVY48469.1"/>
    <property type="molecule type" value="Genomic_DNA"/>
</dbReference>
<dbReference type="PANTHER" id="PTHR12716">
    <property type="entry name" value="TRANSCRIPTION INITIATION FACTOR IIE, BETA SUBUNIT"/>
    <property type="match status" value="1"/>
</dbReference>
<keyword evidence="3" id="KW-0238">DNA-binding</keyword>
<dbReference type="PANTHER" id="PTHR12716:SF8">
    <property type="entry name" value="TRANSCRIPTION INITIATION FACTOR IIE SUBUNIT BETA"/>
    <property type="match status" value="1"/>
</dbReference>
<protein>
    <submittedName>
        <fullName evidence="9">Transcription initiation factor IIE subunit beta</fullName>
    </submittedName>
</protein>
<feature type="compositionally biased region" description="Basic residues" evidence="7">
    <location>
        <begin position="316"/>
        <end position="327"/>
    </location>
</feature>
<dbReference type="InterPro" id="IPR054600">
    <property type="entry name" value="TFA2_E-tether"/>
</dbReference>
<proteinExistence type="predicted"/>
<feature type="domain" description="TFIIE beta" evidence="8">
    <location>
        <begin position="117"/>
        <end position="202"/>
    </location>
</feature>
<evidence type="ECO:0000313" key="10">
    <source>
        <dbReference type="Proteomes" id="UP000443090"/>
    </source>
</evidence>
<evidence type="ECO:0000256" key="2">
    <source>
        <dbReference type="ARBA" id="ARBA00023015"/>
    </source>
</evidence>
<feature type="region of interest" description="Disordered" evidence="7">
    <location>
        <begin position="296"/>
        <end position="346"/>
    </location>
</feature>
<evidence type="ECO:0000313" key="9">
    <source>
        <dbReference type="EMBL" id="TVY48469.1"/>
    </source>
</evidence>
<dbReference type="Proteomes" id="UP000443090">
    <property type="component" value="Unassembled WGS sequence"/>
</dbReference>
<accession>A0A8H8UK91</accession>
<dbReference type="GO" id="GO:0003677">
    <property type="term" value="F:DNA binding"/>
    <property type="evidence" value="ECO:0007669"/>
    <property type="project" value="UniProtKB-KW"/>
</dbReference>
<dbReference type="InterPro" id="IPR016656">
    <property type="entry name" value="TFIIE-bsu"/>
</dbReference>
<feature type="compositionally biased region" description="Basic and acidic residues" evidence="7">
    <location>
        <begin position="96"/>
        <end position="107"/>
    </location>
</feature>
<feature type="region of interest" description="Disordered" evidence="7">
    <location>
        <begin position="70"/>
        <end position="107"/>
    </location>
</feature>
<dbReference type="Pfam" id="PF18121">
    <property type="entry name" value="TFA2_Winged_2"/>
    <property type="match status" value="1"/>
</dbReference>
<comment type="caution">
    <text evidence="9">The sequence shown here is derived from an EMBL/GenBank/DDBJ whole genome shotgun (WGS) entry which is preliminary data.</text>
</comment>
<name>A0A8H8UK91_9HELO</name>
<dbReference type="Pfam" id="PF22254">
    <property type="entry name" value="TFA2_E-tether"/>
    <property type="match status" value="1"/>
</dbReference>
<comment type="subcellular location">
    <subcellularLocation>
        <location evidence="1">Nucleus</location>
    </subcellularLocation>
</comment>
<dbReference type="InterPro" id="IPR040501">
    <property type="entry name" value="TFA2_Winged_2"/>
</dbReference>
<dbReference type="CDD" id="cd07977">
    <property type="entry name" value="TFIIE_beta_winged_helix"/>
    <property type="match status" value="1"/>
</dbReference>
<evidence type="ECO:0000256" key="7">
    <source>
        <dbReference type="SAM" id="MobiDB-lite"/>
    </source>
</evidence>
<dbReference type="OrthoDB" id="5323195at2759"/>
<evidence type="ECO:0000259" key="8">
    <source>
        <dbReference type="PROSITE" id="PS51351"/>
    </source>
</evidence>
<evidence type="ECO:0000256" key="5">
    <source>
        <dbReference type="ARBA" id="ARBA00023242"/>
    </source>
</evidence>